<evidence type="ECO:0000313" key="4">
    <source>
        <dbReference type="Proteomes" id="UP000320516"/>
    </source>
</evidence>
<dbReference type="AlphaFoldDB" id="A0A560KGU5"/>
<dbReference type="Proteomes" id="UP000320516">
    <property type="component" value="Unassembled WGS sequence"/>
</dbReference>
<keyword evidence="2" id="KW-1277">Toxin-antitoxin system</keyword>
<dbReference type="PANTHER" id="PTHR36582">
    <property type="entry name" value="ANTITOXIN PARD"/>
    <property type="match status" value="1"/>
</dbReference>
<dbReference type="Pfam" id="PF03693">
    <property type="entry name" value="ParD_antitoxin"/>
    <property type="match status" value="1"/>
</dbReference>
<proteinExistence type="inferred from homology"/>
<comment type="similarity">
    <text evidence="1">Belongs to the ParD antitoxin family.</text>
</comment>
<dbReference type="PANTHER" id="PTHR36582:SF2">
    <property type="entry name" value="ANTITOXIN PARD"/>
    <property type="match status" value="1"/>
</dbReference>
<name>A0A560KGU5_9PROT</name>
<accession>A0A560KGU5</accession>
<sequence length="84" mass="8815">MGKNTSVSLGEHFTQFVETQVAQGRYGSASDVMRAGLRLLEEREAKLAALCAALDEGEASGISSQNVLDIWAEVKAEAGESGNG</sequence>
<reference evidence="3 4" key="1">
    <citation type="submission" date="2019-06" db="EMBL/GenBank/DDBJ databases">
        <title>Genomic Encyclopedia of Type Strains, Phase IV (KMG-V): Genome sequencing to study the core and pangenomes of soil and plant-associated prokaryotes.</title>
        <authorList>
            <person name="Whitman W."/>
        </authorList>
    </citation>
    <scope>NUCLEOTIDE SEQUENCE [LARGE SCALE GENOMIC DNA]</scope>
    <source>
        <strain evidence="3 4">BR 12005</strain>
    </source>
</reference>
<dbReference type="InterPro" id="IPR022789">
    <property type="entry name" value="ParD"/>
</dbReference>
<gene>
    <name evidence="3" type="ORF">FBZ87_101129</name>
</gene>
<evidence type="ECO:0000256" key="2">
    <source>
        <dbReference type="ARBA" id="ARBA00022649"/>
    </source>
</evidence>
<evidence type="ECO:0000313" key="3">
    <source>
        <dbReference type="EMBL" id="TWB82426.1"/>
    </source>
</evidence>
<dbReference type="InterPro" id="IPR038296">
    <property type="entry name" value="ParD_sf"/>
</dbReference>
<dbReference type="NCBIfam" id="TIGR02606">
    <property type="entry name" value="antidote_CC2985"/>
    <property type="match status" value="1"/>
</dbReference>
<dbReference type="CDD" id="cd22231">
    <property type="entry name" value="RHH_NikR_HicB-like"/>
    <property type="match status" value="1"/>
</dbReference>
<protein>
    <submittedName>
        <fullName evidence="3">Antitoxin ParD1/3/4</fullName>
    </submittedName>
</protein>
<dbReference type="RefSeq" id="WP_145608345.1">
    <property type="nucleotide sequence ID" value="NZ_VITV01000001.1"/>
</dbReference>
<evidence type="ECO:0000256" key="1">
    <source>
        <dbReference type="ARBA" id="ARBA00008580"/>
    </source>
</evidence>
<dbReference type="EMBL" id="VITV01000001">
    <property type="protein sequence ID" value="TWB82426.1"/>
    <property type="molecule type" value="Genomic_DNA"/>
</dbReference>
<dbReference type="GO" id="GO:0006355">
    <property type="term" value="P:regulation of DNA-templated transcription"/>
    <property type="evidence" value="ECO:0007669"/>
    <property type="project" value="InterPro"/>
</dbReference>
<dbReference type="Gene3D" id="6.10.10.120">
    <property type="entry name" value="Antitoxin ParD1-like"/>
    <property type="match status" value="1"/>
</dbReference>
<dbReference type="InterPro" id="IPR010985">
    <property type="entry name" value="Ribbon_hlx_hlx"/>
</dbReference>
<dbReference type="SUPFAM" id="SSF47598">
    <property type="entry name" value="Ribbon-helix-helix"/>
    <property type="match status" value="1"/>
</dbReference>
<organism evidence="3 4">
    <name type="scientific">Nitrospirillum amazonense</name>
    <dbReference type="NCBI Taxonomy" id="28077"/>
    <lineage>
        <taxon>Bacteria</taxon>
        <taxon>Pseudomonadati</taxon>
        <taxon>Pseudomonadota</taxon>
        <taxon>Alphaproteobacteria</taxon>
        <taxon>Rhodospirillales</taxon>
        <taxon>Azospirillaceae</taxon>
        <taxon>Nitrospirillum</taxon>
    </lineage>
</organism>
<comment type="caution">
    <text evidence="3">The sequence shown here is derived from an EMBL/GenBank/DDBJ whole genome shotgun (WGS) entry which is preliminary data.</text>
</comment>